<dbReference type="Gene3D" id="3.20.20.370">
    <property type="entry name" value="Glycoside hydrolase/deacetylase"/>
    <property type="match status" value="1"/>
</dbReference>
<reference evidence="1 2" key="1">
    <citation type="journal article" date="2015" name="Int. J. Syst. Evol. Microbiol.">
        <title>Winogradskyella litoriviva sp. nov., isolated from coastal seawater.</title>
        <authorList>
            <person name="Nedashkovskaya O.I."/>
            <person name="Kukhlevskiy A.D."/>
            <person name="Zhukova N.V."/>
            <person name="Kim S.J."/>
            <person name="Rhee S.K."/>
            <person name="Mikhailov V.V."/>
        </authorList>
    </citation>
    <scope>NUCLEOTIDE SEQUENCE [LARGE SCALE GENOMIC DNA]</scope>
    <source>
        <strain evidence="1 2">KMM6491</strain>
    </source>
</reference>
<name>A0ABX2E5S2_9FLAO</name>
<dbReference type="NCBIfam" id="NF003814">
    <property type="entry name" value="PRK05406.1-3"/>
    <property type="match status" value="1"/>
</dbReference>
<evidence type="ECO:0000313" key="1">
    <source>
        <dbReference type="EMBL" id="NRD23780.1"/>
    </source>
</evidence>
<comment type="caution">
    <text evidence="1">The sequence shown here is derived from an EMBL/GenBank/DDBJ whole genome shotgun (WGS) entry which is preliminary data.</text>
</comment>
<keyword evidence="2" id="KW-1185">Reference proteome</keyword>
<dbReference type="Pfam" id="PF03746">
    <property type="entry name" value="LamB_YcsF"/>
    <property type="match status" value="1"/>
</dbReference>
<sequence length="246" mass="27217">MDNYTIDINADVGEGIGNENDLMPFLSSCNIACGGHVGDEVSMINTIKLAKQYKVKIGAHPSFPDKDNFGRHIMEMSDNTLFKSLLCQVLKLKSIVETEGLLLHHIKPHGALYNLAAKDKVTAKVIIDVVKELALPIKLYAPFNSVIAKQAKREGIKVAYEAFADRNYNDDLSLVSRQKSNAILHSKEAALNHVLGIIKHQKITSINRVDVMLKATTICVHGDTENALEILSYLATNLEINNIKIR</sequence>
<dbReference type="InterPro" id="IPR011330">
    <property type="entry name" value="Glyco_hydro/deAcase_b/a-brl"/>
</dbReference>
<dbReference type="RefSeq" id="WP_173301408.1">
    <property type="nucleotide sequence ID" value="NZ_JABRWQ010000004.1"/>
</dbReference>
<gene>
    <name evidence="1" type="primary">pxpA</name>
    <name evidence="1" type="ORF">HNV10_11035</name>
</gene>
<dbReference type="SUPFAM" id="SSF88713">
    <property type="entry name" value="Glycoside hydrolase/deacetylase"/>
    <property type="match status" value="1"/>
</dbReference>
<dbReference type="PANTHER" id="PTHR30292:SF0">
    <property type="entry name" value="5-OXOPROLINASE SUBUNIT A"/>
    <property type="match status" value="1"/>
</dbReference>
<proteinExistence type="predicted"/>
<evidence type="ECO:0000313" key="2">
    <source>
        <dbReference type="Proteomes" id="UP000805085"/>
    </source>
</evidence>
<dbReference type="PANTHER" id="PTHR30292">
    <property type="entry name" value="UNCHARACTERIZED PROTEIN YBGL-RELATED"/>
    <property type="match status" value="1"/>
</dbReference>
<dbReference type="GO" id="GO:0017168">
    <property type="term" value="F:5-oxoprolinase (ATP-hydrolyzing) activity"/>
    <property type="evidence" value="ECO:0007669"/>
    <property type="project" value="UniProtKB-EC"/>
</dbReference>
<protein>
    <submittedName>
        <fullName evidence="1">5-oxoprolinase subunit PxpA</fullName>
        <ecNumber evidence="1">3.5.2.9</ecNumber>
    </submittedName>
</protein>
<dbReference type="EMBL" id="JABRWQ010000004">
    <property type="protein sequence ID" value="NRD23780.1"/>
    <property type="molecule type" value="Genomic_DNA"/>
</dbReference>
<dbReference type="Proteomes" id="UP000805085">
    <property type="component" value="Unassembled WGS sequence"/>
</dbReference>
<dbReference type="InterPro" id="IPR005501">
    <property type="entry name" value="LamB/YcsF/PxpA-like"/>
</dbReference>
<dbReference type="NCBIfam" id="NF003816">
    <property type="entry name" value="PRK05406.1-5"/>
    <property type="match status" value="1"/>
</dbReference>
<dbReference type="EC" id="3.5.2.9" evidence="1"/>
<keyword evidence="1" id="KW-0378">Hydrolase</keyword>
<organism evidence="1 2">
    <name type="scientific">Winogradskyella litoriviva</name>
    <dbReference type="NCBI Taxonomy" id="1220182"/>
    <lineage>
        <taxon>Bacteria</taxon>
        <taxon>Pseudomonadati</taxon>
        <taxon>Bacteroidota</taxon>
        <taxon>Flavobacteriia</taxon>
        <taxon>Flavobacteriales</taxon>
        <taxon>Flavobacteriaceae</taxon>
        <taxon>Winogradskyella</taxon>
    </lineage>
</organism>
<accession>A0ABX2E5S2</accession>
<dbReference type="CDD" id="cd10801">
    <property type="entry name" value="LamB_YcsF_like_1"/>
    <property type="match status" value="1"/>
</dbReference>